<reference evidence="2" key="1">
    <citation type="journal article" date="2022" name="bioRxiv">
        <title>Sequencing and chromosome-scale assembly of the giantPleurodeles waltlgenome.</title>
        <authorList>
            <person name="Brown T."/>
            <person name="Elewa A."/>
            <person name="Iarovenko S."/>
            <person name="Subramanian E."/>
            <person name="Araus A.J."/>
            <person name="Petzold A."/>
            <person name="Susuki M."/>
            <person name="Suzuki K.-i.T."/>
            <person name="Hayashi T."/>
            <person name="Toyoda A."/>
            <person name="Oliveira C."/>
            <person name="Osipova E."/>
            <person name="Leigh N.D."/>
            <person name="Simon A."/>
            <person name="Yun M.H."/>
        </authorList>
    </citation>
    <scope>NUCLEOTIDE SEQUENCE</scope>
    <source>
        <strain evidence="2">20211129_DDA</strain>
        <tissue evidence="2">Liver</tissue>
    </source>
</reference>
<sequence>MPSSTGSGGGFVPCDADPGWCKVTVSHLGDTPTGVAGARTHHSPWRHDYILLTGGDGCSVDGSCVASGDAVSGGGSLQPFPCSLGQLPTGATAAGSGAAGSGGGGAAGGASGSAVSGGGGFSPSPAASDGFSLELLLLAVVLLAMQVAVLLAVQVAMLLALGEGSSPSPAASDG</sequence>
<keyword evidence="1" id="KW-0812">Transmembrane</keyword>
<keyword evidence="3" id="KW-1185">Reference proteome</keyword>
<dbReference type="EMBL" id="JANPWB010000012">
    <property type="protein sequence ID" value="KAJ1117350.1"/>
    <property type="molecule type" value="Genomic_DNA"/>
</dbReference>
<proteinExistence type="predicted"/>
<protein>
    <submittedName>
        <fullName evidence="2">Uncharacterized protein</fullName>
    </submittedName>
</protein>
<keyword evidence="1" id="KW-1133">Transmembrane helix</keyword>
<evidence type="ECO:0000313" key="3">
    <source>
        <dbReference type="Proteomes" id="UP001066276"/>
    </source>
</evidence>
<organism evidence="2 3">
    <name type="scientific">Pleurodeles waltl</name>
    <name type="common">Iberian ribbed newt</name>
    <dbReference type="NCBI Taxonomy" id="8319"/>
    <lineage>
        <taxon>Eukaryota</taxon>
        <taxon>Metazoa</taxon>
        <taxon>Chordata</taxon>
        <taxon>Craniata</taxon>
        <taxon>Vertebrata</taxon>
        <taxon>Euteleostomi</taxon>
        <taxon>Amphibia</taxon>
        <taxon>Batrachia</taxon>
        <taxon>Caudata</taxon>
        <taxon>Salamandroidea</taxon>
        <taxon>Salamandridae</taxon>
        <taxon>Pleurodelinae</taxon>
        <taxon>Pleurodeles</taxon>
    </lineage>
</organism>
<name>A0AAV7NWY4_PLEWA</name>
<keyword evidence="1" id="KW-0472">Membrane</keyword>
<accession>A0AAV7NWY4</accession>
<evidence type="ECO:0000256" key="1">
    <source>
        <dbReference type="SAM" id="Phobius"/>
    </source>
</evidence>
<feature type="transmembrane region" description="Helical" evidence="1">
    <location>
        <begin position="135"/>
        <end position="161"/>
    </location>
</feature>
<dbReference type="Proteomes" id="UP001066276">
    <property type="component" value="Chromosome 8"/>
</dbReference>
<gene>
    <name evidence="2" type="ORF">NDU88_005550</name>
</gene>
<comment type="caution">
    <text evidence="2">The sequence shown here is derived from an EMBL/GenBank/DDBJ whole genome shotgun (WGS) entry which is preliminary data.</text>
</comment>
<evidence type="ECO:0000313" key="2">
    <source>
        <dbReference type="EMBL" id="KAJ1117350.1"/>
    </source>
</evidence>
<dbReference type="AlphaFoldDB" id="A0AAV7NWY4"/>